<evidence type="ECO:0000256" key="1">
    <source>
        <dbReference type="SAM" id="MobiDB-lite"/>
    </source>
</evidence>
<evidence type="ECO:0000313" key="3">
    <source>
        <dbReference type="EMBL" id="QAY61596.1"/>
    </source>
</evidence>
<evidence type="ECO:0008006" key="5">
    <source>
        <dbReference type="Google" id="ProtNLM"/>
    </source>
</evidence>
<feature type="region of interest" description="Disordered" evidence="1">
    <location>
        <begin position="1"/>
        <end position="27"/>
    </location>
</feature>
<dbReference type="EMBL" id="CP035494">
    <property type="protein sequence ID" value="QAY61596.1"/>
    <property type="molecule type" value="Genomic_DNA"/>
</dbReference>
<dbReference type="OrthoDB" id="4792842at2"/>
<evidence type="ECO:0000313" key="4">
    <source>
        <dbReference type="Proteomes" id="UP000293995"/>
    </source>
</evidence>
<feature type="region of interest" description="Disordered" evidence="1">
    <location>
        <begin position="164"/>
        <end position="195"/>
    </location>
</feature>
<dbReference type="AlphaFoldDB" id="A0A4P6EI10"/>
<proteinExistence type="predicted"/>
<feature type="transmembrane region" description="Helical" evidence="2">
    <location>
        <begin position="42"/>
        <end position="65"/>
    </location>
</feature>
<keyword evidence="4" id="KW-1185">Reference proteome</keyword>
<protein>
    <recommendedName>
        <fullName evidence="5">Cell division protein FtsL</fullName>
    </recommendedName>
</protein>
<organism evidence="3 4">
    <name type="scientific">Microbacterium protaetiae</name>
    <dbReference type="NCBI Taxonomy" id="2509458"/>
    <lineage>
        <taxon>Bacteria</taxon>
        <taxon>Bacillati</taxon>
        <taxon>Actinomycetota</taxon>
        <taxon>Actinomycetes</taxon>
        <taxon>Micrococcales</taxon>
        <taxon>Microbacteriaceae</taxon>
        <taxon>Microbacterium</taxon>
    </lineage>
</organism>
<dbReference type="KEGG" id="mprt:ET475_17555"/>
<sequence length="195" mass="20262">MSTATATVRPLAAPPAPSAPSSSTERRLRALERPDRRPKPRLLYGLVAVAGALAIVGAQMVLSVMTTQSSYEMARLNAQQRELTLQKQVLGDELTGLNSPQYLASNAAALGMVVDTSPSYLRLSDGKILGAQKAASSKSAISLGKGTVANKLIADTPLVTDPDATIDGSTATTPSTTENVTPVPVTDGLPTVRTH</sequence>
<name>A0A4P6EI10_9MICO</name>
<reference evidence="3 4" key="1">
    <citation type="submission" date="2019-01" db="EMBL/GenBank/DDBJ databases">
        <title>Genome sequencing of strain DFW100M-13.</title>
        <authorList>
            <person name="Heo J."/>
            <person name="Kim S.-J."/>
            <person name="Kim J.-S."/>
            <person name="Hong S.-B."/>
            <person name="Kwon S.-W."/>
        </authorList>
    </citation>
    <scope>NUCLEOTIDE SEQUENCE [LARGE SCALE GENOMIC DNA]</scope>
    <source>
        <strain evidence="3 4">DFW100M-13</strain>
    </source>
</reference>
<evidence type="ECO:0000256" key="2">
    <source>
        <dbReference type="SAM" id="Phobius"/>
    </source>
</evidence>
<feature type="compositionally biased region" description="Polar residues" evidence="1">
    <location>
        <begin position="167"/>
        <end position="180"/>
    </location>
</feature>
<dbReference type="Proteomes" id="UP000293995">
    <property type="component" value="Chromosome"/>
</dbReference>
<dbReference type="RefSeq" id="WP_129393360.1">
    <property type="nucleotide sequence ID" value="NZ_CP035494.1"/>
</dbReference>
<keyword evidence="2" id="KW-0812">Transmembrane</keyword>
<keyword evidence="2" id="KW-0472">Membrane</keyword>
<keyword evidence="2" id="KW-1133">Transmembrane helix</keyword>
<gene>
    <name evidence="3" type="ORF">ET475_17555</name>
</gene>
<accession>A0A4P6EI10</accession>